<dbReference type="CDD" id="cd00077">
    <property type="entry name" value="HDc"/>
    <property type="match status" value="1"/>
</dbReference>
<reference evidence="3" key="1">
    <citation type="journal article" date="2015" name="Genome Announc.">
        <title>Draft Genome Sequence of Anaerolineae Strain TC1, a Novel Isolate from a Methanogenic Wastewater Treatment System.</title>
        <authorList>
            <person name="Matsuura N."/>
            <person name="Tourlousse D.M."/>
            <person name="Sun L."/>
            <person name="Toyonaga M."/>
            <person name="Kuroda K."/>
            <person name="Ohashi A."/>
            <person name="Cruz R."/>
            <person name="Yamaguchi T."/>
            <person name="Sekiguchi Y."/>
        </authorList>
    </citation>
    <scope>NUCLEOTIDE SEQUENCE [LARGE SCALE GENOMIC DNA]</scope>
    <source>
        <strain evidence="3">TC1</strain>
    </source>
</reference>
<dbReference type="InterPro" id="IPR035965">
    <property type="entry name" value="PAS-like_dom_sf"/>
</dbReference>
<dbReference type="CDD" id="cd00130">
    <property type="entry name" value="PAS"/>
    <property type="match status" value="1"/>
</dbReference>
<evidence type="ECO:0000259" key="2">
    <source>
        <dbReference type="PROSITE" id="PS51832"/>
    </source>
</evidence>
<dbReference type="InterPro" id="IPR000014">
    <property type="entry name" value="PAS"/>
</dbReference>
<dbReference type="RefSeq" id="WP_062277696.1">
    <property type="nucleotide sequence ID" value="NZ_DF968179.1"/>
</dbReference>
<evidence type="ECO:0000313" key="4">
    <source>
        <dbReference type="Proteomes" id="UP000053370"/>
    </source>
</evidence>
<gene>
    <name evidence="3" type="ORF">ATC1_11350</name>
</gene>
<evidence type="ECO:0000313" key="3">
    <source>
        <dbReference type="EMBL" id="GAP39417.1"/>
    </source>
</evidence>
<dbReference type="Gene3D" id="1.10.3210.10">
    <property type="entry name" value="Hypothetical protein af1432"/>
    <property type="match status" value="1"/>
</dbReference>
<dbReference type="AlphaFoldDB" id="A0A0K8P9T5"/>
<dbReference type="InterPro" id="IPR013655">
    <property type="entry name" value="PAS_fold_3"/>
</dbReference>
<dbReference type="EMBL" id="DF968179">
    <property type="protein sequence ID" value="GAP39417.1"/>
    <property type="molecule type" value="Genomic_DNA"/>
</dbReference>
<dbReference type="SUPFAM" id="SSF109604">
    <property type="entry name" value="HD-domain/PDEase-like"/>
    <property type="match status" value="1"/>
</dbReference>
<dbReference type="PANTHER" id="PTHR45228">
    <property type="entry name" value="CYCLIC DI-GMP PHOSPHODIESTERASE TM_0186-RELATED"/>
    <property type="match status" value="1"/>
</dbReference>
<dbReference type="Proteomes" id="UP000053370">
    <property type="component" value="Unassembled WGS sequence"/>
</dbReference>
<name>A0A0K8P9T5_9CHLR</name>
<dbReference type="OrthoDB" id="9804863at2"/>
<sequence>MRNPDSLMNSILSESTTAQSNPLLQTYVLESFAKQVDTAIENELLKKLILDYATITGQVDVLYRELVRSQEMLIEAQNIAMLGRWDVDRDSGKVVWSQSLYHILEKDASLPASIELFISSVHPDDVNMVIQLIEHIFEKSEPWTTRYRLLMHDGRMKWVHLRCNPVIDRSGRITQCYGTIQDITEMKQAEEELEEYSRHLEIKVEEKVKEISASQMATIYALVKLSESRDDDTGVHIERTAGFCRLLAEQARSIPRYAALMDDTFIETIFKASPLHDIGKVGIPDRILLKPGKLTGEEFEIMKTHVRIGYETLAKVGAQYQQNTFIKMGLDIVLYHHEKWNGSGYQAGLSGEQIPLSARIMAVADVYDALRSKRVYKEAFSHEKSVEIIAEGRGSHFDPLLIDLFLEHHEAFQSLYETMR</sequence>
<dbReference type="InterPro" id="IPR000700">
    <property type="entry name" value="PAS-assoc_C"/>
</dbReference>
<organism evidence="3">
    <name type="scientific">Flexilinea flocculi</name>
    <dbReference type="NCBI Taxonomy" id="1678840"/>
    <lineage>
        <taxon>Bacteria</taxon>
        <taxon>Bacillati</taxon>
        <taxon>Chloroflexota</taxon>
        <taxon>Anaerolineae</taxon>
        <taxon>Anaerolineales</taxon>
        <taxon>Anaerolineaceae</taxon>
        <taxon>Flexilinea</taxon>
    </lineage>
</organism>
<dbReference type="SMART" id="SM00086">
    <property type="entry name" value="PAC"/>
    <property type="match status" value="1"/>
</dbReference>
<dbReference type="InterPro" id="IPR037522">
    <property type="entry name" value="HD_GYP_dom"/>
</dbReference>
<dbReference type="SMART" id="SM00471">
    <property type="entry name" value="HDc"/>
    <property type="match status" value="1"/>
</dbReference>
<dbReference type="PROSITE" id="PS50113">
    <property type="entry name" value="PAC"/>
    <property type="match status" value="1"/>
</dbReference>
<dbReference type="SUPFAM" id="SSF55785">
    <property type="entry name" value="PYP-like sensor domain (PAS domain)"/>
    <property type="match status" value="1"/>
</dbReference>
<dbReference type="NCBIfam" id="TIGR00229">
    <property type="entry name" value="sensory_box"/>
    <property type="match status" value="1"/>
</dbReference>
<dbReference type="InterPro" id="IPR003607">
    <property type="entry name" value="HD/PDEase_dom"/>
</dbReference>
<feature type="domain" description="HD-GYP" evidence="2">
    <location>
        <begin position="211"/>
        <end position="420"/>
    </location>
</feature>
<dbReference type="InterPro" id="IPR052020">
    <property type="entry name" value="Cyclic_di-GMP/3'3'-cGAMP_PDE"/>
</dbReference>
<evidence type="ECO:0000259" key="1">
    <source>
        <dbReference type="PROSITE" id="PS50113"/>
    </source>
</evidence>
<protein>
    <submittedName>
        <fullName evidence="3">Protein containing PAS domain S-box</fullName>
    </submittedName>
</protein>
<accession>A0A0K8P9T5</accession>
<dbReference type="STRING" id="1678840.ATC1_11350"/>
<dbReference type="InterPro" id="IPR001610">
    <property type="entry name" value="PAC"/>
</dbReference>
<feature type="domain" description="PAC" evidence="1">
    <location>
        <begin position="143"/>
        <end position="195"/>
    </location>
</feature>
<dbReference type="Gene3D" id="3.30.450.20">
    <property type="entry name" value="PAS domain"/>
    <property type="match status" value="1"/>
</dbReference>
<dbReference type="PANTHER" id="PTHR45228:SF5">
    <property type="entry name" value="CYCLIC DI-GMP PHOSPHODIESTERASE VC_1348-RELATED"/>
    <property type="match status" value="1"/>
</dbReference>
<dbReference type="PROSITE" id="PS51832">
    <property type="entry name" value="HD_GYP"/>
    <property type="match status" value="1"/>
</dbReference>
<dbReference type="PATRIC" id="fig|1678840.3.peg.422"/>
<keyword evidence="4" id="KW-1185">Reference proteome</keyword>
<dbReference type="Pfam" id="PF13487">
    <property type="entry name" value="HD_5"/>
    <property type="match status" value="1"/>
</dbReference>
<dbReference type="Pfam" id="PF08447">
    <property type="entry name" value="PAS_3"/>
    <property type="match status" value="1"/>
</dbReference>
<dbReference type="Gene3D" id="2.10.70.100">
    <property type="match status" value="1"/>
</dbReference>
<proteinExistence type="predicted"/>